<organism evidence="10 11">
    <name type="scientific">Operophtera brumata</name>
    <name type="common">Winter moth</name>
    <name type="synonym">Phalaena brumata</name>
    <dbReference type="NCBI Taxonomy" id="104452"/>
    <lineage>
        <taxon>Eukaryota</taxon>
        <taxon>Metazoa</taxon>
        <taxon>Ecdysozoa</taxon>
        <taxon>Arthropoda</taxon>
        <taxon>Hexapoda</taxon>
        <taxon>Insecta</taxon>
        <taxon>Pterygota</taxon>
        <taxon>Neoptera</taxon>
        <taxon>Endopterygota</taxon>
        <taxon>Lepidoptera</taxon>
        <taxon>Glossata</taxon>
        <taxon>Ditrysia</taxon>
        <taxon>Geometroidea</taxon>
        <taxon>Geometridae</taxon>
        <taxon>Larentiinae</taxon>
        <taxon>Operophtera</taxon>
    </lineage>
</organism>
<keyword evidence="6" id="KW-0677">Repeat</keyword>
<keyword evidence="9" id="KW-1015">Disulfide bond</keyword>
<evidence type="ECO:0000313" key="11">
    <source>
        <dbReference type="Proteomes" id="UP000037510"/>
    </source>
</evidence>
<keyword evidence="4" id="KW-0813">Transport</keyword>
<dbReference type="Proteomes" id="UP000037510">
    <property type="component" value="Unassembled WGS sequence"/>
</dbReference>
<comment type="function">
    <text evidence="1">Accessory subunit of the mitochondrial membrane respiratory chain NADH dehydrogenase (Complex I), that is believed not to be involved in catalysis. Complex I functions in the transfer of electrons from NADH to the respiratory chain. The immediate electron acceptor for the enzyme is believed to be ubiquinone.</text>
</comment>
<gene>
    <name evidence="10" type="ORF">OBRU01_09827</name>
</gene>
<keyword evidence="7" id="KW-0249">Electron transport</keyword>
<keyword evidence="11" id="KW-1185">Reference proteome</keyword>
<dbReference type="PANTHER" id="PTHR13344">
    <property type="entry name" value="NADH-UBIQUINONE OXIDOREDUCTASE"/>
    <property type="match status" value="1"/>
</dbReference>
<evidence type="ECO:0000256" key="9">
    <source>
        <dbReference type="ARBA" id="ARBA00023157"/>
    </source>
</evidence>
<evidence type="ECO:0000256" key="7">
    <source>
        <dbReference type="ARBA" id="ARBA00022982"/>
    </source>
</evidence>
<evidence type="ECO:0000256" key="4">
    <source>
        <dbReference type="ARBA" id="ARBA00022448"/>
    </source>
</evidence>
<dbReference type="GO" id="GO:0005739">
    <property type="term" value="C:mitochondrion"/>
    <property type="evidence" value="ECO:0007669"/>
    <property type="project" value="UniProtKB-SubCell"/>
</dbReference>
<accession>A0A0L7LEF3</accession>
<dbReference type="AlphaFoldDB" id="A0A0L7LEF3"/>
<protein>
    <submittedName>
        <fullName evidence="10">NADH:ubiquinone dehydrogenase</fullName>
    </submittedName>
</protein>
<evidence type="ECO:0000256" key="2">
    <source>
        <dbReference type="ARBA" id="ARBA00004173"/>
    </source>
</evidence>
<evidence type="ECO:0000256" key="3">
    <source>
        <dbReference type="ARBA" id="ARBA00010705"/>
    </source>
</evidence>
<evidence type="ECO:0000256" key="6">
    <source>
        <dbReference type="ARBA" id="ARBA00022737"/>
    </source>
</evidence>
<proteinExistence type="inferred from homology"/>
<keyword evidence="10" id="KW-0830">Ubiquinone</keyword>
<keyword evidence="8" id="KW-0496">Mitochondrion</keyword>
<dbReference type="InterPro" id="IPR016680">
    <property type="entry name" value="NDUFA8"/>
</dbReference>
<name>A0A0L7LEF3_OPEBR</name>
<evidence type="ECO:0000256" key="8">
    <source>
        <dbReference type="ARBA" id="ARBA00023128"/>
    </source>
</evidence>
<dbReference type="EMBL" id="JTDY01001414">
    <property type="protein sequence ID" value="KOB73923.1"/>
    <property type="molecule type" value="Genomic_DNA"/>
</dbReference>
<comment type="subcellular location">
    <subcellularLocation>
        <location evidence="2">Mitochondrion</location>
    </subcellularLocation>
</comment>
<sequence>MVVTKEVDLPLYETLTVQEVNLSTSALMTAAPYLGKQCEGVNSEFMLCRQETNDARACVELGKGVTCCAMQVFMNIKKSCHEEFNQYLNCIDKSSGDFGYRHCRKTQAVFDNCMDEKMHVKRPDFGYFCRGRVHKSKRLPPVPPPCPCYPKFQDATPSLPDCKERKPARFTSRLFWVTE</sequence>
<comment type="caution">
    <text evidence="10">The sequence shown here is derived from an EMBL/GenBank/DDBJ whole genome shotgun (WGS) entry which is preliminary data.</text>
</comment>
<dbReference type="PANTHER" id="PTHR13344:SF0">
    <property type="entry name" value="NADH DEHYDROGENASE [UBIQUINONE] 1 ALPHA SUBCOMPLEX SUBUNIT 8"/>
    <property type="match status" value="1"/>
</dbReference>
<keyword evidence="5" id="KW-0679">Respiratory chain</keyword>
<evidence type="ECO:0000256" key="5">
    <source>
        <dbReference type="ARBA" id="ARBA00022660"/>
    </source>
</evidence>
<evidence type="ECO:0000256" key="1">
    <source>
        <dbReference type="ARBA" id="ARBA00003195"/>
    </source>
</evidence>
<reference evidence="10 11" key="1">
    <citation type="journal article" date="2015" name="Genome Biol. Evol.">
        <title>The genome of winter moth (Operophtera brumata) provides a genomic perspective on sexual dimorphism and phenology.</title>
        <authorList>
            <person name="Derks M.F."/>
            <person name="Smit S."/>
            <person name="Salis L."/>
            <person name="Schijlen E."/>
            <person name="Bossers A."/>
            <person name="Mateman C."/>
            <person name="Pijl A.S."/>
            <person name="de Ridder D."/>
            <person name="Groenen M.A."/>
            <person name="Visser M.E."/>
            <person name="Megens H.J."/>
        </authorList>
    </citation>
    <scope>NUCLEOTIDE SEQUENCE [LARGE SCALE GENOMIC DNA]</scope>
    <source>
        <strain evidence="10">WM2013NL</strain>
        <tissue evidence="10">Head and thorax</tissue>
    </source>
</reference>
<evidence type="ECO:0000313" key="10">
    <source>
        <dbReference type="EMBL" id="KOB73923.1"/>
    </source>
</evidence>
<dbReference type="STRING" id="104452.A0A0L7LEF3"/>
<dbReference type="GO" id="GO:0006120">
    <property type="term" value="P:mitochondrial electron transport, NADH to ubiquinone"/>
    <property type="evidence" value="ECO:0007669"/>
    <property type="project" value="InterPro"/>
</dbReference>
<comment type="similarity">
    <text evidence="3">Belongs to the complex I NDUFA8 subunit family.</text>
</comment>